<proteinExistence type="predicted"/>
<dbReference type="GO" id="GO:0006313">
    <property type="term" value="P:DNA transposition"/>
    <property type="evidence" value="ECO:0007669"/>
    <property type="project" value="InterPro"/>
</dbReference>
<evidence type="ECO:0000313" key="4">
    <source>
        <dbReference type="Proteomes" id="UP001515480"/>
    </source>
</evidence>
<reference evidence="3 4" key="1">
    <citation type="journal article" date="2024" name="Science">
        <title>Giant polyketide synthase enzymes in the biosynthesis of giant marine polyether toxins.</title>
        <authorList>
            <person name="Fallon T.R."/>
            <person name="Shende V.V."/>
            <person name="Wierzbicki I.H."/>
            <person name="Pendleton A.L."/>
            <person name="Watervoot N.F."/>
            <person name="Auber R.P."/>
            <person name="Gonzalez D.J."/>
            <person name="Wisecaver J.H."/>
            <person name="Moore B.S."/>
        </authorList>
    </citation>
    <scope>NUCLEOTIDE SEQUENCE [LARGE SCALE GENOMIC DNA]</scope>
    <source>
        <strain evidence="3 4">12B1</strain>
    </source>
</reference>
<feature type="domain" description="Insertion element IS402-like" evidence="2">
    <location>
        <begin position="23"/>
        <end position="89"/>
    </location>
</feature>
<dbReference type="Proteomes" id="UP001515480">
    <property type="component" value="Unassembled WGS sequence"/>
</dbReference>
<dbReference type="Pfam" id="PF13340">
    <property type="entry name" value="DUF4096"/>
    <property type="match status" value="1"/>
</dbReference>
<evidence type="ECO:0000313" key="3">
    <source>
        <dbReference type="EMBL" id="KAL1504784.1"/>
    </source>
</evidence>
<dbReference type="NCBIfam" id="NF033580">
    <property type="entry name" value="transpos_IS5_3"/>
    <property type="match status" value="1"/>
</dbReference>
<accession>A0AB34ISS3</accession>
<sequence>MVSEAGARAYNCDPRLRCIMKTVIHEHFPARTSPRGRPRADIDSLLDGMEYMLWAGMPYRALELSHFGWSYKTLNAYVVRWARAGVFKEAYARAMRLQRRPTRRGATHNAIDTSYIKSIYGRDLTGRNCTDRGRRATKLSALVDSDGVVHSLAFFPGNTSDYNTVEATLAGRLTDTPRGTALYADKGYDSRQVREDMRAAGYVDCVLRRKRRSKKVDGVSTGTTTTTARKRHNSVAQRVANRRRGIVECVFAWIDKSRRLLVRYDALIAVYEAYTWLACLRILGRRLI</sequence>
<dbReference type="Pfam" id="PF01609">
    <property type="entry name" value="DDE_Tnp_1"/>
    <property type="match status" value="1"/>
</dbReference>
<protein>
    <recommendedName>
        <fullName evidence="5">Transposase IS4-like domain-containing protein</fullName>
    </recommendedName>
</protein>
<evidence type="ECO:0000259" key="2">
    <source>
        <dbReference type="Pfam" id="PF13340"/>
    </source>
</evidence>
<feature type="domain" description="Transposase IS4-like" evidence="1">
    <location>
        <begin position="128"/>
        <end position="281"/>
    </location>
</feature>
<dbReference type="GO" id="GO:0003677">
    <property type="term" value="F:DNA binding"/>
    <property type="evidence" value="ECO:0007669"/>
    <property type="project" value="InterPro"/>
</dbReference>
<dbReference type="AlphaFoldDB" id="A0AB34ISS3"/>
<dbReference type="GO" id="GO:0004803">
    <property type="term" value="F:transposase activity"/>
    <property type="evidence" value="ECO:0007669"/>
    <property type="project" value="InterPro"/>
</dbReference>
<comment type="caution">
    <text evidence="3">The sequence shown here is derived from an EMBL/GenBank/DDBJ whole genome shotgun (WGS) entry which is preliminary data.</text>
</comment>
<dbReference type="PANTHER" id="PTHR30007">
    <property type="entry name" value="PHP DOMAIN PROTEIN"/>
    <property type="match status" value="1"/>
</dbReference>
<evidence type="ECO:0000259" key="1">
    <source>
        <dbReference type="Pfam" id="PF01609"/>
    </source>
</evidence>
<dbReference type="InterPro" id="IPR002559">
    <property type="entry name" value="Transposase_11"/>
</dbReference>
<dbReference type="InterPro" id="IPR025161">
    <property type="entry name" value="IS402-like_dom"/>
</dbReference>
<dbReference type="EMBL" id="JBGBPQ010000019">
    <property type="protein sequence ID" value="KAL1504784.1"/>
    <property type="molecule type" value="Genomic_DNA"/>
</dbReference>
<organism evidence="3 4">
    <name type="scientific">Prymnesium parvum</name>
    <name type="common">Toxic golden alga</name>
    <dbReference type="NCBI Taxonomy" id="97485"/>
    <lineage>
        <taxon>Eukaryota</taxon>
        <taxon>Haptista</taxon>
        <taxon>Haptophyta</taxon>
        <taxon>Prymnesiophyceae</taxon>
        <taxon>Prymnesiales</taxon>
        <taxon>Prymnesiaceae</taxon>
        <taxon>Prymnesium</taxon>
    </lineage>
</organism>
<gene>
    <name evidence="3" type="ORF">AB1Y20_008559</name>
</gene>
<evidence type="ECO:0008006" key="5">
    <source>
        <dbReference type="Google" id="ProtNLM"/>
    </source>
</evidence>
<keyword evidence="4" id="KW-1185">Reference proteome</keyword>
<name>A0AB34ISS3_PRYPA</name>